<reference evidence="3" key="1">
    <citation type="submission" date="2017-01" db="EMBL/GenBank/DDBJ databases">
        <authorList>
            <person name="Varghese N."/>
            <person name="Submissions S."/>
        </authorList>
    </citation>
    <scope>NUCLEOTIDE SEQUENCE [LARGE SCALE GENOMIC DNA]</scope>
    <source>
        <strain evidence="3">DSM 15366</strain>
    </source>
</reference>
<dbReference type="AlphaFoldDB" id="A0A1N6QTB8"/>
<evidence type="ECO:0000259" key="1">
    <source>
        <dbReference type="Pfam" id="PF14534"/>
    </source>
</evidence>
<dbReference type="InterPro" id="IPR027843">
    <property type="entry name" value="DUF4440"/>
</dbReference>
<organism evidence="2 3">
    <name type="scientific">Maribacter ulvicola</name>
    <dbReference type="NCBI Taxonomy" id="228959"/>
    <lineage>
        <taxon>Bacteria</taxon>
        <taxon>Pseudomonadati</taxon>
        <taxon>Bacteroidota</taxon>
        <taxon>Flavobacteriia</taxon>
        <taxon>Flavobacteriales</taxon>
        <taxon>Flavobacteriaceae</taxon>
        <taxon>Maribacter</taxon>
    </lineage>
</organism>
<gene>
    <name evidence="2" type="ORF">SAMN05421797_1011016</name>
</gene>
<dbReference type="EMBL" id="FTMA01000001">
    <property type="protein sequence ID" value="SIQ19844.1"/>
    <property type="molecule type" value="Genomic_DNA"/>
</dbReference>
<sequence>MNILKITILSCITALSLVSCTRHSEDKKMKHNNEDILKIEQLRVDALLNNDIETLTKIMHPDAVHISSNGSRKTTSEWLEGRKNSTVPFETFTLNDDQTIRFYKNMAFVDGSYTNSRRIKDSVAPLKHARYTRVYKKVPKQPEPTRKGNRYKWQLITHQATEIQ</sequence>
<dbReference type="STRING" id="228959.SAMN05421797_1011016"/>
<evidence type="ECO:0000313" key="2">
    <source>
        <dbReference type="EMBL" id="SIQ19844.1"/>
    </source>
</evidence>
<dbReference type="PROSITE" id="PS51257">
    <property type="entry name" value="PROKAR_LIPOPROTEIN"/>
    <property type="match status" value="1"/>
</dbReference>
<evidence type="ECO:0000313" key="3">
    <source>
        <dbReference type="Proteomes" id="UP000186953"/>
    </source>
</evidence>
<dbReference type="Proteomes" id="UP000186953">
    <property type="component" value="Unassembled WGS sequence"/>
</dbReference>
<dbReference type="InterPro" id="IPR032710">
    <property type="entry name" value="NTF2-like_dom_sf"/>
</dbReference>
<accession>A0A1N6QTB8</accession>
<proteinExistence type="predicted"/>
<dbReference type="Gene3D" id="3.10.450.50">
    <property type="match status" value="1"/>
</dbReference>
<dbReference type="Pfam" id="PF14534">
    <property type="entry name" value="DUF4440"/>
    <property type="match status" value="1"/>
</dbReference>
<feature type="domain" description="DUF4440" evidence="1">
    <location>
        <begin position="36"/>
        <end position="139"/>
    </location>
</feature>
<keyword evidence="3" id="KW-1185">Reference proteome</keyword>
<protein>
    <recommendedName>
        <fullName evidence="1">DUF4440 domain-containing protein</fullName>
    </recommendedName>
</protein>
<dbReference type="SUPFAM" id="SSF54427">
    <property type="entry name" value="NTF2-like"/>
    <property type="match status" value="1"/>
</dbReference>
<name>A0A1N6QTB8_9FLAO</name>
<dbReference type="RefSeq" id="WP_084181978.1">
    <property type="nucleotide sequence ID" value="NZ_FTMA01000001.1"/>
</dbReference>